<gene>
    <name evidence="1" type="ORF">PXEA_LOCUS24525</name>
</gene>
<sequence length="115" mass="12231">MRFGYVIITLELTASTGTQLIGLRSTSRPPISYSAASCHLLKVPKPDSPSVKIFCRSGHITSSLSHDHGHDAFPVSSASIYATSSYIDSTYAVPVYSALSRIASHTGKVGCTPED</sequence>
<dbReference type="Proteomes" id="UP000784294">
    <property type="component" value="Unassembled WGS sequence"/>
</dbReference>
<proteinExistence type="predicted"/>
<protein>
    <submittedName>
        <fullName evidence="1">Uncharacterized protein</fullName>
    </submittedName>
</protein>
<dbReference type="AlphaFoldDB" id="A0A3S5FFD3"/>
<evidence type="ECO:0000313" key="2">
    <source>
        <dbReference type="Proteomes" id="UP000784294"/>
    </source>
</evidence>
<organism evidence="1 2">
    <name type="scientific">Protopolystoma xenopodis</name>
    <dbReference type="NCBI Taxonomy" id="117903"/>
    <lineage>
        <taxon>Eukaryota</taxon>
        <taxon>Metazoa</taxon>
        <taxon>Spiralia</taxon>
        <taxon>Lophotrochozoa</taxon>
        <taxon>Platyhelminthes</taxon>
        <taxon>Monogenea</taxon>
        <taxon>Polyopisthocotylea</taxon>
        <taxon>Polystomatidea</taxon>
        <taxon>Polystomatidae</taxon>
        <taxon>Protopolystoma</taxon>
    </lineage>
</organism>
<comment type="caution">
    <text evidence="1">The sequence shown here is derived from an EMBL/GenBank/DDBJ whole genome shotgun (WGS) entry which is preliminary data.</text>
</comment>
<reference evidence="1" key="1">
    <citation type="submission" date="2018-11" db="EMBL/GenBank/DDBJ databases">
        <authorList>
            <consortium name="Pathogen Informatics"/>
        </authorList>
    </citation>
    <scope>NUCLEOTIDE SEQUENCE</scope>
</reference>
<keyword evidence="2" id="KW-1185">Reference proteome</keyword>
<dbReference type="EMBL" id="CAAALY010118443">
    <property type="protein sequence ID" value="VEL31085.1"/>
    <property type="molecule type" value="Genomic_DNA"/>
</dbReference>
<evidence type="ECO:0000313" key="1">
    <source>
        <dbReference type="EMBL" id="VEL31085.1"/>
    </source>
</evidence>
<name>A0A3S5FFD3_9PLAT</name>
<accession>A0A3S5FFD3</accession>